<gene>
    <name evidence="1" type="ORF">Cgig2_011487</name>
</gene>
<name>A0A9Q1KU39_9CARY</name>
<protein>
    <submittedName>
        <fullName evidence="1">Uncharacterized protein</fullName>
    </submittedName>
</protein>
<accession>A0A9Q1KU39</accession>
<keyword evidence="2" id="KW-1185">Reference proteome</keyword>
<dbReference type="EMBL" id="JAKOGI010000027">
    <property type="protein sequence ID" value="KAJ8448866.1"/>
    <property type="molecule type" value="Genomic_DNA"/>
</dbReference>
<dbReference type="AlphaFoldDB" id="A0A9Q1KU39"/>
<evidence type="ECO:0000313" key="2">
    <source>
        <dbReference type="Proteomes" id="UP001153076"/>
    </source>
</evidence>
<organism evidence="1 2">
    <name type="scientific">Carnegiea gigantea</name>
    <dbReference type="NCBI Taxonomy" id="171969"/>
    <lineage>
        <taxon>Eukaryota</taxon>
        <taxon>Viridiplantae</taxon>
        <taxon>Streptophyta</taxon>
        <taxon>Embryophyta</taxon>
        <taxon>Tracheophyta</taxon>
        <taxon>Spermatophyta</taxon>
        <taxon>Magnoliopsida</taxon>
        <taxon>eudicotyledons</taxon>
        <taxon>Gunneridae</taxon>
        <taxon>Pentapetalae</taxon>
        <taxon>Caryophyllales</taxon>
        <taxon>Cactineae</taxon>
        <taxon>Cactaceae</taxon>
        <taxon>Cactoideae</taxon>
        <taxon>Echinocereeae</taxon>
        <taxon>Carnegiea</taxon>
    </lineage>
</organism>
<sequence>MTGGCKRFVAIESKSFNFTIVGTAEDVLKISENGRGRRTSVFLSEHVALWLLRAWGRFYKSKSSNWCNQVRQGSSIFLLESKRNRAGKFLQLSVVNKGKRTFVMFPARWNERAAEELALSKHMQVDRGKQRVITELGMRASRSVSTQVYSRRNSFGNRRNRVRESNGCSSEGSFCKIWPPDALLACDTSSPSTDEAKGVDPALYEAKICGQVTSNSFVPLARVM</sequence>
<proteinExistence type="predicted"/>
<comment type="caution">
    <text evidence="1">The sequence shown here is derived from an EMBL/GenBank/DDBJ whole genome shotgun (WGS) entry which is preliminary data.</text>
</comment>
<dbReference type="Proteomes" id="UP001153076">
    <property type="component" value="Unassembled WGS sequence"/>
</dbReference>
<reference evidence="1" key="1">
    <citation type="submission" date="2022-04" db="EMBL/GenBank/DDBJ databases">
        <title>Carnegiea gigantea Genome sequencing and assembly v2.</title>
        <authorList>
            <person name="Copetti D."/>
            <person name="Sanderson M.J."/>
            <person name="Burquez A."/>
            <person name="Wojciechowski M.F."/>
        </authorList>
    </citation>
    <scope>NUCLEOTIDE SEQUENCE</scope>
    <source>
        <strain evidence="1">SGP5-SGP5p</strain>
        <tissue evidence="1">Aerial part</tissue>
    </source>
</reference>
<evidence type="ECO:0000313" key="1">
    <source>
        <dbReference type="EMBL" id="KAJ8448866.1"/>
    </source>
</evidence>